<dbReference type="InterPro" id="IPR038673">
    <property type="entry name" value="OprB_sf"/>
</dbReference>
<proteinExistence type="inferred from homology"/>
<feature type="chain" id="PRO_5044964907" evidence="2">
    <location>
        <begin position="23"/>
        <end position="465"/>
    </location>
</feature>
<name>A0ABT6N1G9_9SPHN</name>
<comment type="caution">
    <text evidence="3">The sequence shown here is derived from an EMBL/GenBank/DDBJ whole genome shotgun (WGS) entry which is preliminary data.</text>
</comment>
<evidence type="ECO:0000256" key="2">
    <source>
        <dbReference type="RuleBase" id="RU363072"/>
    </source>
</evidence>
<organism evidence="3 4">
    <name type="scientific">Sphingomonas oryzagri</name>
    <dbReference type="NCBI Taxonomy" id="3042314"/>
    <lineage>
        <taxon>Bacteria</taxon>
        <taxon>Pseudomonadati</taxon>
        <taxon>Pseudomonadota</taxon>
        <taxon>Alphaproteobacteria</taxon>
        <taxon>Sphingomonadales</taxon>
        <taxon>Sphingomonadaceae</taxon>
        <taxon>Sphingomonas</taxon>
    </lineage>
</organism>
<dbReference type="InterPro" id="IPR052932">
    <property type="entry name" value="OprB_Porin"/>
</dbReference>
<evidence type="ECO:0000313" key="3">
    <source>
        <dbReference type="EMBL" id="MDH7639144.1"/>
    </source>
</evidence>
<gene>
    <name evidence="3" type="ORF">QGN17_10415</name>
</gene>
<evidence type="ECO:0000313" key="4">
    <source>
        <dbReference type="Proteomes" id="UP001160625"/>
    </source>
</evidence>
<reference evidence="3" key="1">
    <citation type="submission" date="2023-04" db="EMBL/GenBank/DDBJ databases">
        <title>Sphingomonas sp. MAHUQ-71 isolated from rice field.</title>
        <authorList>
            <person name="Huq M.A."/>
        </authorList>
    </citation>
    <scope>NUCLEOTIDE SEQUENCE</scope>
    <source>
        <strain evidence="3">MAHUQ-71</strain>
    </source>
</reference>
<dbReference type="PANTHER" id="PTHR37944:SF1">
    <property type="entry name" value="PORIN B"/>
    <property type="match status" value="1"/>
</dbReference>
<dbReference type="Pfam" id="PF04966">
    <property type="entry name" value="OprB"/>
    <property type="match status" value="1"/>
</dbReference>
<dbReference type="Proteomes" id="UP001160625">
    <property type="component" value="Unassembled WGS sequence"/>
</dbReference>
<evidence type="ECO:0000256" key="1">
    <source>
        <dbReference type="ARBA" id="ARBA00008769"/>
    </source>
</evidence>
<dbReference type="RefSeq" id="WP_281044408.1">
    <property type="nucleotide sequence ID" value="NZ_JARYGZ010000001.1"/>
</dbReference>
<dbReference type="InterPro" id="IPR007049">
    <property type="entry name" value="Carb-sel_porin_OprB"/>
</dbReference>
<sequence>MPRFLTTAAAMLAATASTAAYAQISSSAPTTAKSPRLDADGEPVTGGVMSRFQKNNPLGNVLRDLREKGIKLDGAYVGNLAANPVGGVSHGFAESHWIDFSADLDLDKLIGLPDTHIYARGADFEGDSLGKTNIGSSISFQQTWRPVPGWRLTQLDIEHQFGRLKVIAGRSALNTYFGASPLNCVFMSNTACLTAYGPITAIGITAFPNSSWMSLAHYKISKTVYAQVGVFDYNNDLNLAGKAGTDFSFFKGSGTLIAAETGYENNDRYPRRYRIGIDINTDGGTSPLYDKNGNPAGISGLARATQTGTRVGIYALADQTILRPDPKSPRNLAVFGRVFYNAGATSTIDWFASAGFVKTGTFKGRDNDTIGFIVSNTHFSDDEVEYLRELRAKAGGSGTPHRNEIIGEVNYGFAAAPGVRLLPNVQYDINPDPIYATKYRKDIPSAIVVGLRIDVRFAQLLTGSK</sequence>
<protein>
    <submittedName>
        <fullName evidence="3">Carbohydrate porin</fullName>
    </submittedName>
</protein>
<dbReference type="Gene3D" id="2.40.160.180">
    <property type="entry name" value="Carbohydrate-selective porin OprB"/>
    <property type="match status" value="1"/>
</dbReference>
<accession>A0ABT6N1G9</accession>
<comment type="similarity">
    <text evidence="1 2">Belongs to the OprB family.</text>
</comment>
<dbReference type="EMBL" id="JARYGZ010000001">
    <property type="protein sequence ID" value="MDH7639144.1"/>
    <property type="molecule type" value="Genomic_DNA"/>
</dbReference>
<feature type="signal peptide" evidence="2">
    <location>
        <begin position="1"/>
        <end position="22"/>
    </location>
</feature>
<keyword evidence="2" id="KW-0732">Signal</keyword>
<keyword evidence="4" id="KW-1185">Reference proteome</keyword>
<dbReference type="PANTHER" id="PTHR37944">
    <property type="entry name" value="PORIN B"/>
    <property type="match status" value="1"/>
</dbReference>